<sequence length="183" mass="20724">MGKPTQARYRSPHAPYCNAISRDCVCAGLSLPPYTLQELIGKGLIRESLQSSRLDFHQREQAGSHQNHQHPPRRSEHEPASPRRDLWRKVKLCDFGVAGLVKERGDKRKTVTGTLRWMAPELFDKTVEYGKVHRGTGTSLGLKQPALPVFCRVLSRASKSERPREETESRCFPLPVQKPFLAV</sequence>
<dbReference type="Gene3D" id="1.10.510.10">
    <property type="entry name" value="Transferase(Phosphotransferase) domain 1"/>
    <property type="match status" value="1"/>
</dbReference>
<feature type="compositionally biased region" description="Basic and acidic residues" evidence="1">
    <location>
        <begin position="73"/>
        <end position="83"/>
    </location>
</feature>
<proteinExistence type="predicted"/>
<dbReference type="InterPro" id="IPR000719">
    <property type="entry name" value="Prot_kinase_dom"/>
</dbReference>
<organism evidence="3 4">
    <name type="scientific">Podospora bellae-mahoneyi</name>
    <dbReference type="NCBI Taxonomy" id="2093777"/>
    <lineage>
        <taxon>Eukaryota</taxon>
        <taxon>Fungi</taxon>
        <taxon>Dikarya</taxon>
        <taxon>Ascomycota</taxon>
        <taxon>Pezizomycotina</taxon>
        <taxon>Sordariomycetes</taxon>
        <taxon>Sordariomycetidae</taxon>
        <taxon>Sordariales</taxon>
        <taxon>Podosporaceae</taxon>
        <taxon>Podospora</taxon>
    </lineage>
</organism>
<dbReference type="RefSeq" id="XP_062732923.1">
    <property type="nucleotide sequence ID" value="XM_062877201.1"/>
</dbReference>
<dbReference type="InterPro" id="IPR011009">
    <property type="entry name" value="Kinase-like_dom_sf"/>
</dbReference>
<dbReference type="SUPFAM" id="SSF56112">
    <property type="entry name" value="Protein kinase-like (PK-like)"/>
    <property type="match status" value="1"/>
</dbReference>
<gene>
    <name evidence="3" type="primary">PAK5</name>
    <name evidence="3" type="ORF">QC761_300413</name>
</gene>
<dbReference type="EMBL" id="JAFFGZ010000005">
    <property type="protein sequence ID" value="KAK4643947.1"/>
    <property type="molecule type" value="Genomic_DNA"/>
</dbReference>
<evidence type="ECO:0000313" key="3">
    <source>
        <dbReference type="EMBL" id="KAK4643947.1"/>
    </source>
</evidence>
<feature type="domain" description="Protein kinase" evidence="2">
    <location>
        <begin position="1"/>
        <end position="183"/>
    </location>
</feature>
<comment type="caution">
    <text evidence="3">The sequence shown here is derived from an EMBL/GenBank/DDBJ whole genome shotgun (WGS) entry which is preliminary data.</text>
</comment>
<evidence type="ECO:0000313" key="4">
    <source>
        <dbReference type="Proteomes" id="UP001322138"/>
    </source>
</evidence>
<dbReference type="GO" id="GO:0016301">
    <property type="term" value="F:kinase activity"/>
    <property type="evidence" value="ECO:0007669"/>
    <property type="project" value="UniProtKB-KW"/>
</dbReference>
<reference evidence="3 4" key="1">
    <citation type="journal article" date="2023" name="bioRxiv">
        <title>High-quality genome assemblies of four members of thePodospora anserinaspecies complex.</title>
        <authorList>
            <person name="Ament-Velasquez S.L."/>
            <person name="Vogan A.A."/>
            <person name="Wallerman O."/>
            <person name="Hartmann F."/>
            <person name="Gautier V."/>
            <person name="Silar P."/>
            <person name="Giraud T."/>
            <person name="Johannesson H."/>
        </authorList>
    </citation>
    <scope>NUCLEOTIDE SEQUENCE [LARGE SCALE GENOMIC DNA]</scope>
    <source>
        <strain evidence="3 4">CBS 112042</strain>
    </source>
</reference>
<dbReference type="PROSITE" id="PS50011">
    <property type="entry name" value="PROTEIN_KINASE_DOM"/>
    <property type="match status" value="1"/>
</dbReference>
<dbReference type="Proteomes" id="UP001322138">
    <property type="component" value="Unassembled WGS sequence"/>
</dbReference>
<keyword evidence="3" id="KW-0808">Transferase</keyword>
<keyword evidence="3" id="KW-0418">Kinase</keyword>
<dbReference type="GeneID" id="87896683"/>
<keyword evidence="4" id="KW-1185">Reference proteome</keyword>
<protein>
    <submittedName>
        <fullName evidence="3">Serine/threonine-protein kinase PAK 5</fullName>
    </submittedName>
</protein>
<evidence type="ECO:0000256" key="1">
    <source>
        <dbReference type="SAM" id="MobiDB-lite"/>
    </source>
</evidence>
<feature type="region of interest" description="Disordered" evidence="1">
    <location>
        <begin position="59"/>
        <end position="83"/>
    </location>
</feature>
<evidence type="ECO:0000259" key="2">
    <source>
        <dbReference type="PROSITE" id="PS50011"/>
    </source>
</evidence>
<accession>A0ABR0FM12</accession>
<name>A0ABR0FM12_9PEZI</name>